<organism evidence="1">
    <name type="scientific">Candidatus Thiothrix putei</name>
    <dbReference type="NCBI Taxonomy" id="3080811"/>
    <lineage>
        <taxon>Bacteria</taxon>
        <taxon>Pseudomonadati</taxon>
        <taxon>Pseudomonadota</taxon>
        <taxon>Gammaproteobacteria</taxon>
        <taxon>Thiotrichales</taxon>
        <taxon>Thiotrichaceae</taxon>
        <taxon>Thiothrix</taxon>
    </lineage>
</organism>
<gene>
    <name evidence="1" type="ORF">QJT81_00420</name>
</gene>
<dbReference type="Proteomes" id="UP001301326">
    <property type="component" value="Chromosome"/>
</dbReference>
<sequence>MPFFFMRQRRSYLAPLAVHQQATDPEQQKTKSDANGNKYPMGWLVTAFLHHKVNHAHPCKQERRKPTHSSEVPSNIWVSHGYQLGRIIVSIWFSEAGQILAQTIPGNNAIIFYSVAIHAN</sequence>
<dbReference type="EMBL" id="CP124756">
    <property type="protein sequence ID" value="WGZ94486.1"/>
    <property type="molecule type" value="Genomic_DNA"/>
</dbReference>
<evidence type="ECO:0000313" key="1">
    <source>
        <dbReference type="EMBL" id="WGZ94486.1"/>
    </source>
</evidence>
<reference evidence="1" key="1">
    <citation type="journal article" date="2023" name="Int. J. Mol. Sci.">
        <title>Metagenomics Revealed a New Genus 'Candidatus Thiocaldithrix dubininis' gen. nov., sp. nov. and a New Species 'Candidatus Thiothrix putei' sp. nov. in the Family Thiotrichaceae, Some Members of Which Have Traits of Both Na+- and H+-Motive Energetics.</title>
        <authorList>
            <person name="Ravin N.V."/>
            <person name="Muntyan M.S."/>
            <person name="Smolyakov D.D."/>
            <person name="Rudenko T.S."/>
            <person name="Beletsky A.V."/>
            <person name="Mardanov A.V."/>
            <person name="Grabovich M.Y."/>
        </authorList>
    </citation>
    <scope>NUCLEOTIDE SEQUENCE</scope>
    <source>
        <strain evidence="1">GKL-02</strain>
    </source>
</reference>
<protein>
    <submittedName>
        <fullName evidence="1">Uncharacterized protein</fullName>
    </submittedName>
</protein>
<name>A0AA95KJI8_9GAMM</name>
<dbReference type="KEGG" id="tput:QJT81_00420"/>
<accession>A0AA95KJI8</accession>
<dbReference type="AlphaFoldDB" id="A0AA95KJI8"/>
<proteinExistence type="predicted"/>
<reference evidence="1" key="2">
    <citation type="submission" date="2023-04" db="EMBL/GenBank/DDBJ databases">
        <authorList>
            <person name="Beletskiy A.V."/>
            <person name="Mardanov A.V."/>
            <person name="Ravin N.V."/>
        </authorList>
    </citation>
    <scope>NUCLEOTIDE SEQUENCE</scope>
    <source>
        <strain evidence="1">GKL-02</strain>
    </source>
</reference>